<dbReference type="AlphaFoldDB" id="A0A1Z5HVM4"/>
<dbReference type="Pfam" id="PF07833">
    <property type="entry name" value="Cu_amine_oxidN1"/>
    <property type="match status" value="1"/>
</dbReference>
<dbReference type="RefSeq" id="WP_088554521.1">
    <property type="nucleotide sequence ID" value="NZ_BDGJ01000126.1"/>
</dbReference>
<dbReference type="InterPro" id="IPR012854">
    <property type="entry name" value="Cu_amine_oxidase-like_N"/>
</dbReference>
<organism evidence="2 3">
    <name type="scientific">Calderihabitans maritimus</name>
    <dbReference type="NCBI Taxonomy" id="1246530"/>
    <lineage>
        <taxon>Bacteria</taxon>
        <taxon>Bacillati</taxon>
        <taxon>Bacillota</taxon>
        <taxon>Clostridia</taxon>
        <taxon>Neomoorellales</taxon>
        <taxon>Calderihabitantaceae</taxon>
        <taxon>Calderihabitans</taxon>
    </lineage>
</organism>
<keyword evidence="3" id="KW-1185">Reference proteome</keyword>
<proteinExistence type="predicted"/>
<evidence type="ECO:0000313" key="3">
    <source>
        <dbReference type="Proteomes" id="UP000197032"/>
    </source>
</evidence>
<sequence length="280" mass="32548">MVVVSRRTVQTLLIIFWFFLSLPLLGFHSQTVSLWVEGKQVDVLLVIEQGHALMPLRAVMEKFGAKVDWNAELQRATVSYNGRLLELIIDYPYAYKNGVLYQLPAGARIIDQQIYAPLRFVAEAMNMEVEWVEDARSIHIREREGASGGAGFDNAEALQVFRAASQILYTIAWQRFARPEDYVRYMAMAWEEEVAHRFIQDWLVKDNNGNWFLTGYETDFPPPYLIVGGRLKEQQGDKAIIEVVYINFEGERTINFFQLTREKGYWKLKVPRPWTVPLYL</sequence>
<evidence type="ECO:0000259" key="1">
    <source>
        <dbReference type="Pfam" id="PF07833"/>
    </source>
</evidence>
<protein>
    <submittedName>
        <fullName evidence="2">N-acetylmuramoyl-L-alanine amidase</fullName>
    </submittedName>
</protein>
<name>A0A1Z5HVM4_9FIRM</name>
<dbReference type="OrthoDB" id="9763643at2"/>
<accession>A0A1Z5HVM4</accession>
<dbReference type="Proteomes" id="UP000197032">
    <property type="component" value="Unassembled WGS sequence"/>
</dbReference>
<evidence type="ECO:0000313" key="2">
    <source>
        <dbReference type="EMBL" id="GAW93365.1"/>
    </source>
</evidence>
<dbReference type="InterPro" id="IPR036582">
    <property type="entry name" value="Mao_N_sf"/>
</dbReference>
<dbReference type="Gene3D" id="3.30.457.10">
    <property type="entry name" value="Copper amine oxidase-like, N-terminal domain"/>
    <property type="match status" value="1"/>
</dbReference>
<feature type="domain" description="Copper amine oxidase-like N-terminal" evidence="1">
    <location>
        <begin position="36"/>
        <end position="140"/>
    </location>
</feature>
<dbReference type="EMBL" id="BDGJ01000126">
    <property type="protein sequence ID" value="GAW93365.1"/>
    <property type="molecule type" value="Genomic_DNA"/>
</dbReference>
<comment type="caution">
    <text evidence="2">The sequence shown here is derived from an EMBL/GenBank/DDBJ whole genome shotgun (WGS) entry which is preliminary data.</text>
</comment>
<dbReference type="SUPFAM" id="SSF55383">
    <property type="entry name" value="Copper amine oxidase, domain N"/>
    <property type="match status" value="1"/>
</dbReference>
<gene>
    <name evidence="2" type="ORF">KKC1_25020</name>
</gene>
<reference evidence="3" key="1">
    <citation type="journal article" date="2017" name="Appl. Environ. Microbiol.">
        <title>Genomic analysis of Calderihabitans maritimus KKC1, a thermophilic hydrogenogenic carboxydotrophic bacterium isolated from marine sediment.</title>
        <authorList>
            <person name="Omae K."/>
            <person name="Yoneda Y."/>
            <person name="Fukuyama Y."/>
            <person name="Yoshida T."/>
            <person name="Sako Y."/>
        </authorList>
    </citation>
    <scope>NUCLEOTIDE SEQUENCE [LARGE SCALE GENOMIC DNA]</scope>
    <source>
        <strain evidence="3">KKC1</strain>
    </source>
</reference>